<evidence type="ECO:0000313" key="16">
    <source>
        <dbReference type="Proteomes" id="UP000000801"/>
    </source>
</evidence>
<dbReference type="EMBL" id="LN847227">
    <property type="protein sequence ID" value="CRI46359.1"/>
    <property type="molecule type" value="Genomic_DNA"/>
</dbReference>
<dbReference type="Proteomes" id="UP000000801">
    <property type="component" value="Chromosome"/>
</dbReference>
<dbReference type="EMBL" id="AE001363">
    <property type="protein sequence ID" value="AAD18999.1"/>
    <property type="molecule type" value="Genomic_DNA"/>
</dbReference>
<evidence type="ECO:0000313" key="14">
    <source>
        <dbReference type="EMBL" id="CRI53876.1"/>
    </source>
</evidence>
<dbReference type="KEGG" id="cpn:CPn_0861"/>
<dbReference type="EMBL" id="LN847237">
    <property type="protein sequence ID" value="CRI47506.1"/>
    <property type="molecule type" value="Genomic_DNA"/>
</dbReference>
<dbReference type="SUPFAM" id="SSF82649">
    <property type="entry name" value="SufE/NifU"/>
    <property type="match status" value="1"/>
</dbReference>
<dbReference type="EMBL" id="LN847006">
    <property type="protein sequence ID" value="CRI40763.1"/>
    <property type="molecule type" value="Genomic_DNA"/>
</dbReference>
<dbReference type="OrthoDB" id="9808097at2"/>
<evidence type="ECO:0000313" key="8">
    <source>
        <dbReference type="EMBL" id="CRI41891.1"/>
    </source>
</evidence>
<dbReference type="EMBL" id="LN847244">
    <property type="protein sequence ID" value="CRI49783.1"/>
    <property type="molecule type" value="Genomic_DNA"/>
</dbReference>
<organism evidence="13">
    <name type="scientific">Chlamydia pneumoniae</name>
    <name type="common">Chlamydophila pneumoniae</name>
    <dbReference type="NCBI Taxonomy" id="83558"/>
    <lineage>
        <taxon>Bacteria</taxon>
        <taxon>Pseudomonadati</taxon>
        <taxon>Chlamydiota</taxon>
        <taxon>Chlamydiia</taxon>
        <taxon>Chlamydiales</taxon>
        <taxon>Chlamydiaceae</taxon>
        <taxon>Chlamydia/Chlamydophila group</taxon>
        <taxon>Chlamydia</taxon>
    </lineage>
</organism>
<dbReference type="GO" id="GO:0051536">
    <property type="term" value="F:iron-sulfur cluster binding"/>
    <property type="evidence" value="ECO:0007669"/>
    <property type="project" value="InterPro"/>
</dbReference>
<evidence type="ECO:0000313" key="11">
    <source>
        <dbReference type="EMBL" id="CRI47506.1"/>
    </source>
</evidence>
<dbReference type="GO" id="GO:0005506">
    <property type="term" value="F:iron ion binding"/>
    <property type="evidence" value="ECO:0007669"/>
    <property type="project" value="InterPro"/>
</dbReference>
<dbReference type="Gene3D" id="3.90.1010.10">
    <property type="match status" value="1"/>
</dbReference>
<evidence type="ECO:0000259" key="3">
    <source>
        <dbReference type="Pfam" id="PF01106"/>
    </source>
</evidence>
<dbReference type="SUPFAM" id="SSF117916">
    <property type="entry name" value="Fe-S cluster assembly (FSCA) domain-like"/>
    <property type="match status" value="1"/>
</dbReference>
<dbReference type="EMBL" id="LN846999">
    <property type="protein sequence ID" value="CRI38500.1"/>
    <property type="molecule type" value="Genomic_DNA"/>
</dbReference>
<feature type="domain" description="NIF system FeS cluster assembly NifU C-terminal" evidence="3">
    <location>
        <begin position="191"/>
        <end position="254"/>
    </location>
</feature>
<dbReference type="InterPro" id="IPR001075">
    <property type="entry name" value="NIF_FeS_clus_asmbl_NifU_C"/>
</dbReference>
<feature type="domain" description="NIF system FeS cluster assembly NifU N-terminal" evidence="4">
    <location>
        <begin position="15"/>
        <end position="142"/>
    </location>
</feature>
<keyword evidence="2" id="KW-0535">Nitrogen fixation</keyword>
<dbReference type="EMBL" id="LN847008">
    <property type="protein sequence ID" value="CRI41891.1"/>
    <property type="molecule type" value="Genomic_DNA"/>
</dbReference>
<dbReference type="Gene3D" id="3.30.300.130">
    <property type="entry name" value="Fe-S cluster assembly (FSCA)"/>
    <property type="match status" value="1"/>
</dbReference>
<reference evidence="5 16" key="1">
    <citation type="journal article" date="1999" name="Nat. Genet.">
        <title>Comparative genomes of Chlamydia pneumoniae and C. trachomatis.</title>
        <authorList>
            <person name="Kalman S."/>
            <person name="Mitchell W."/>
            <person name="Marathe R."/>
            <person name="Lammel C."/>
            <person name="Fan J."/>
            <person name="Hyman R.W."/>
            <person name="Olinger L."/>
            <person name="Grimwood J."/>
            <person name="Davis R.W."/>
            <person name="Stephens R.S."/>
        </authorList>
    </citation>
    <scope>NUCLEOTIDE SEQUENCE [LARGE SCALE GENOMIC DNA]</scope>
    <source>
        <strain evidence="5 16">CWL029</strain>
    </source>
</reference>
<proteinExistence type="predicted"/>
<name>A0A0F7WT45_CHLPN</name>
<dbReference type="EMBL" id="LN847255">
    <property type="protein sequence ID" value="CRI53876.1"/>
    <property type="molecule type" value="Genomic_DNA"/>
</dbReference>
<evidence type="ECO:0000313" key="10">
    <source>
        <dbReference type="EMBL" id="CRI46359.1"/>
    </source>
</evidence>
<evidence type="ECO:0000313" key="7">
    <source>
        <dbReference type="EMBL" id="CRI40763.1"/>
    </source>
</evidence>
<evidence type="ECO:0000313" key="9">
    <source>
        <dbReference type="EMBL" id="CRI44103.1"/>
    </source>
</evidence>
<evidence type="ECO:0000313" key="6">
    <source>
        <dbReference type="EMBL" id="CRI38500.1"/>
    </source>
</evidence>
<dbReference type="EMBL" id="LN849049">
    <property type="protein sequence ID" value="CRI73534.1"/>
    <property type="molecule type" value="Genomic_DNA"/>
</dbReference>
<dbReference type="PATRIC" id="fig|115713.3.peg.941"/>
<dbReference type="AlphaFoldDB" id="A0A0F7WT45"/>
<dbReference type="HOGENOM" id="CLU_079283_0_0_0"/>
<sequence length="266" mass="29470">MTLPLEPMIFWSSLSAKVMKKFLTPHCAGTFSEEDAEAKEAHLVTGKQGHRLMGNCVTFYWLVDKKNGVILDAKFQYFGHPYLIPLAEAVCNLVCGKSYSEAYKMTLDDIDKSLRVHAHQPALPEDSISLYHFVIDALDTAVEQCLEIPLEDGSLPLQNSPMNLDFEDANPYSQSDWEALTHEQKLYALRATIAEKIGPYIAMDGGEVTVESLENFIVTIAYSGNCSGCPSSLGSTLNSIGQLLRAYIYPELQVKVDESSLNLSHP</sequence>
<evidence type="ECO:0000256" key="2">
    <source>
        <dbReference type="ARBA" id="ARBA00023231"/>
    </source>
</evidence>
<evidence type="ECO:0000259" key="4">
    <source>
        <dbReference type="Pfam" id="PF01592"/>
    </source>
</evidence>
<evidence type="ECO:0000313" key="15">
    <source>
        <dbReference type="EMBL" id="CRI73534.1"/>
    </source>
</evidence>
<dbReference type="Pfam" id="PF01106">
    <property type="entry name" value="NifU"/>
    <property type="match status" value="1"/>
</dbReference>
<protein>
    <recommendedName>
        <fullName evidence="1">Nitrogen fixation protein NifU</fullName>
    </recommendedName>
</protein>
<accession>A0A0F7WT45</accession>
<dbReference type="Pfam" id="PF01592">
    <property type="entry name" value="NifU_N"/>
    <property type="match status" value="1"/>
</dbReference>
<dbReference type="RefSeq" id="WP_010883496.1">
    <property type="nucleotide sequence ID" value="NZ_CP160064.1"/>
</dbReference>
<gene>
    <name evidence="5" type="ordered locus">CPn_0861</name>
    <name evidence="6" type="ORF">BN1224_CV15_C_03330</name>
    <name evidence="8" type="ORF">BN1224_GiD_A_08920</name>
    <name evidence="9" type="ORF">BN1224_H12_EX_00100</name>
    <name evidence="10" type="ORF">BN1224_MUL2216_F_04140</name>
    <name evidence="11" type="ORF">BN1224_Panola_L_00100</name>
    <name evidence="13" type="ORF">BN1224_PB1_B_08800</name>
    <name evidence="12" type="ORF">BN1224_U1271_C_07230</name>
    <name evidence="14" type="ORF">BN1224_Wien2_H_01080</name>
    <name evidence="15" type="ORF">BN1224_YK41_BX_00520</name>
    <name evidence="7" type="ORF">CWL029c_F_00100</name>
</gene>
<dbReference type="EMBL" id="LN847202">
    <property type="protein sequence ID" value="CRI44103.1"/>
    <property type="molecule type" value="Genomic_DNA"/>
</dbReference>
<dbReference type="EMBL" id="LN847240">
    <property type="protein sequence ID" value="CRI50911.1"/>
    <property type="molecule type" value="Genomic_DNA"/>
</dbReference>
<dbReference type="InterPro" id="IPR002871">
    <property type="entry name" value="NIF_FeS_clus_asmbl_NifU_N"/>
</dbReference>
<reference evidence="13" key="2">
    <citation type="submission" date="2015-05" db="EMBL/GenBank/DDBJ databases">
        <authorList>
            <person name="Rattei Thomas"/>
        </authorList>
    </citation>
    <scope>NUCLEOTIDE SEQUENCE</scope>
    <source>
        <strain evidence="6">CV15</strain>
        <strain evidence="7">CWL029c</strain>
        <strain evidence="8">GiD</strain>
        <strain evidence="9">H12</strain>
        <strain evidence="10">MUL2216</strain>
        <strain evidence="11">Panola</strain>
        <strain evidence="13">PB1</strain>
        <strain evidence="12">U1271</strain>
        <strain evidence="14">Wien2</strain>
        <strain evidence="15">YK41</strain>
    </source>
</reference>
<evidence type="ECO:0000313" key="12">
    <source>
        <dbReference type="EMBL" id="CRI49783.1"/>
    </source>
</evidence>
<evidence type="ECO:0000313" key="5">
    <source>
        <dbReference type="EMBL" id="AAD18999.1"/>
    </source>
</evidence>
<dbReference type="InterPro" id="IPR034904">
    <property type="entry name" value="FSCA_dom_sf"/>
</dbReference>
<dbReference type="GO" id="GO:0016226">
    <property type="term" value="P:iron-sulfur cluster assembly"/>
    <property type="evidence" value="ECO:0007669"/>
    <property type="project" value="InterPro"/>
</dbReference>
<evidence type="ECO:0000256" key="1">
    <source>
        <dbReference type="ARBA" id="ARBA00015278"/>
    </source>
</evidence>
<evidence type="ECO:0000313" key="13">
    <source>
        <dbReference type="EMBL" id="CRI50911.1"/>
    </source>
</evidence>